<dbReference type="PANTHER" id="PTHR30157:SF0">
    <property type="entry name" value="NADPH-DEPENDENT FERRIC-CHELATE REDUCTASE"/>
    <property type="match status" value="1"/>
</dbReference>
<feature type="region of interest" description="Disordered" evidence="1">
    <location>
        <begin position="1"/>
        <end position="33"/>
    </location>
</feature>
<dbReference type="Pfam" id="PF08021">
    <property type="entry name" value="FAD_binding_9"/>
    <property type="match status" value="1"/>
</dbReference>
<dbReference type="RefSeq" id="WP_244803579.1">
    <property type="nucleotide sequence ID" value="NZ_JALIEA010000011.1"/>
</dbReference>
<dbReference type="InterPro" id="IPR007037">
    <property type="entry name" value="SIP_rossman_dom"/>
</dbReference>
<dbReference type="SUPFAM" id="SSF63380">
    <property type="entry name" value="Riboflavin synthase domain-like"/>
    <property type="match status" value="1"/>
</dbReference>
<organism evidence="3 4">
    <name type="scientific">Corynebacterium kalidii</name>
    <dbReference type="NCBI Taxonomy" id="2931982"/>
    <lineage>
        <taxon>Bacteria</taxon>
        <taxon>Bacillati</taxon>
        <taxon>Actinomycetota</taxon>
        <taxon>Actinomycetes</taxon>
        <taxon>Mycobacteriales</taxon>
        <taxon>Corynebacteriaceae</taxon>
        <taxon>Corynebacterium</taxon>
    </lineage>
</organism>
<dbReference type="GO" id="GO:0016491">
    <property type="term" value="F:oxidoreductase activity"/>
    <property type="evidence" value="ECO:0007669"/>
    <property type="project" value="InterPro"/>
</dbReference>
<dbReference type="Gene3D" id="3.40.50.80">
    <property type="entry name" value="Nucleotide-binding domain of ferredoxin-NADP reductase (FNR) module"/>
    <property type="match status" value="1"/>
</dbReference>
<proteinExistence type="predicted"/>
<evidence type="ECO:0000313" key="3">
    <source>
        <dbReference type="EMBL" id="MCJ7857838.1"/>
    </source>
</evidence>
<dbReference type="InterPro" id="IPR017938">
    <property type="entry name" value="Riboflavin_synthase-like_b-brl"/>
</dbReference>
<dbReference type="Gene3D" id="2.40.30.10">
    <property type="entry name" value="Translation factors"/>
    <property type="match status" value="1"/>
</dbReference>
<feature type="compositionally biased region" description="Basic and acidic residues" evidence="1">
    <location>
        <begin position="10"/>
        <end position="23"/>
    </location>
</feature>
<dbReference type="PANTHER" id="PTHR30157">
    <property type="entry name" value="FERRIC REDUCTASE, NADPH-DEPENDENT"/>
    <property type="match status" value="1"/>
</dbReference>
<comment type="caution">
    <text evidence="3">The sequence shown here is derived from an EMBL/GenBank/DDBJ whole genome shotgun (WGS) entry which is preliminary data.</text>
</comment>
<reference evidence="3" key="1">
    <citation type="submission" date="2022-04" db="EMBL/GenBank/DDBJ databases">
        <title>Corynebacterium kalidii LD5P10.</title>
        <authorList>
            <person name="Sun J.Q."/>
        </authorList>
    </citation>
    <scope>NUCLEOTIDE SEQUENCE</scope>
    <source>
        <strain evidence="3">LD5P10</strain>
    </source>
</reference>
<sequence>MATTPASAVRDTELREHPRRDPTEGTEPADEFGGRLVPVTVTANEPVAPNLRRLTLASDEFHELELTGPDEFFGLLMPQDGRDFAPFDTAGRNIRAAVAALDEDVRPGLRWYTVRHLRQEAGEIDLDVVMHHDHPGPGADWVAAVRPGATAGVWLCNAIWIRHAERPLFVADASAVPALRTVLEFTEDHHPDDLPRYHLVVVAHSPDDLEGGLAEDWAERVGSLQIIYTSPGMEAEAVTAHLRKAAGDGHPSAAAEYVWASGEAGLAKAVRGVAVDEWGVDTAFVDWVAYWIEGRPRP</sequence>
<dbReference type="PROSITE" id="PS51384">
    <property type="entry name" value="FAD_FR"/>
    <property type="match status" value="1"/>
</dbReference>
<dbReference type="AlphaFoldDB" id="A0A9X1WG59"/>
<protein>
    <submittedName>
        <fullName evidence="3">Siderophore-interacting protein</fullName>
    </submittedName>
</protein>
<keyword evidence="4" id="KW-1185">Reference proteome</keyword>
<dbReference type="CDD" id="cd06193">
    <property type="entry name" value="siderophore_interacting"/>
    <property type="match status" value="1"/>
</dbReference>
<gene>
    <name evidence="3" type="ORF">MUN33_03790</name>
</gene>
<dbReference type="InterPro" id="IPR013113">
    <property type="entry name" value="SIP_FAD-bd"/>
</dbReference>
<dbReference type="InterPro" id="IPR039261">
    <property type="entry name" value="FNR_nucleotide-bd"/>
</dbReference>
<dbReference type="EMBL" id="JALIEA010000011">
    <property type="protein sequence ID" value="MCJ7857838.1"/>
    <property type="molecule type" value="Genomic_DNA"/>
</dbReference>
<evidence type="ECO:0000256" key="1">
    <source>
        <dbReference type="SAM" id="MobiDB-lite"/>
    </source>
</evidence>
<dbReference type="InterPro" id="IPR017927">
    <property type="entry name" value="FAD-bd_FR_type"/>
</dbReference>
<dbReference type="InterPro" id="IPR039374">
    <property type="entry name" value="SIP_fam"/>
</dbReference>
<evidence type="ECO:0000313" key="4">
    <source>
        <dbReference type="Proteomes" id="UP001139207"/>
    </source>
</evidence>
<dbReference type="Pfam" id="PF04954">
    <property type="entry name" value="SIP"/>
    <property type="match status" value="1"/>
</dbReference>
<accession>A0A9X1WG59</accession>
<evidence type="ECO:0000259" key="2">
    <source>
        <dbReference type="PROSITE" id="PS51384"/>
    </source>
</evidence>
<dbReference type="Proteomes" id="UP001139207">
    <property type="component" value="Unassembled WGS sequence"/>
</dbReference>
<feature type="domain" description="FAD-binding FR-type" evidence="2">
    <location>
        <begin position="34"/>
        <end position="172"/>
    </location>
</feature>
<name>A0A9X1WG59_9CORY</name>